<evidence type="ECO:0000256" key="2">
    <source>
        <dbReference type="ARBA" id="ARBA00023235"/>
    </source>
</evidence>
<evidence type="ECO:0000313" key="3">
    <source>
        <dbReference type="EMBL" id="MDY0393536.1"/>
    </source>
</evidence>
<organism evidence="3 4">
    <name type="scientific">Tigheibacillus halophilus</name>
    <dbReference type="NCBI Taxonomy" id="361280"/>
    <lineage>
        <taxon>Bacteria</taxon>
        <taxon>Bacillati</taxon>
        <taxon>Bacillota</taxon>
        <taxon>Bacilli</taxon>
        <taxon>Bacillales</taxon>
        <taxon>Bacillaceae</taxon>
        <taxon>Tigheibacillus</taxon>
    </lineage>
</organism>
<name>A0ABU5C3S3_9BACI</name>
<accession>A0ABU5C3S3</accession>
<dbReference type="Gene3D" id="3.10.310.10">
    <property type="entry name" value="Diaminopimelate Epimerase, Chain A, domain 1"/>
    <property type="match status" value="1"/>
</dbReference>
<dbReference type="Pfam" id="PF04303">
    <property type="entry name" value="PrpF"/>
    <property type="match status" value="1"/>
</dbReference>
<dbReference type="Proteomes" id="UP001281447">
    <property type="component" value="Unassembled WGS sequence"/>
</dbReference>
<proteinExistence type="inferred from homology"/>
<dbReference type="SUPFAM" id="SSF54506">
    <property type="entry name" value="Diaminopimelate epimerase-like"/>
    <property type="match status" value="1"/>
</dbReference>
<dbReference type="InterPro" id="IPR007400">
    <property type="entry name" value="PrpF-like"/>
</dbReference>
<evidence type="ECO:0000256" key="1">
    <source>
        <dbReference type="ARBA" id="ARBA00007673"/>
    </source>
</evidence>
<evidence type="ECO:0000313" key="4">
    <source>
        <dbReference type="Proteomes" id="UP001281447"/>
    </source>
</evidence>
<sequence>MLIKVPCTVMRGGTSKGLFFKKDDLPIDGYLREKVILKAFGSPDPYERQIDGLGGSYLHHK</sequence>
<dbReference type="PANTHER" id="PTHR43709:SF2">
    <property type="entry name" value="DUF453 DOMAIN PROTEIN (AFU_ORTHOLOGUE AFUA_6G00360)"/>
    <property type="match status" value="1"/>
</dbReference>
<gene>
    <name evidence="3" type="ORF">RWE15_02660</name>
</gene>
<keyword evidence="2" id="KW-0413">Isomerase</keyword>
<comment type="similarity">
    <text evidence="1">Belongs to the PrpF family.</text>
</comment>
<reference evidence="3 4" key="1">
    <citation type="submission" date="2023-10" db="EMBL/GenBank/DDBJ databases">
        <title>Virgibacillus halophilus 5B73C genome.</title>
        <authorList>
            <person name="Miliotis G."/>
            <person name="Sengupta P."/>
            <person name="Hameed A."/>
            <person name="Chuvochina M."/>
            <person name="Mcdonagh F."/>
            <person name="Simpson A.C."/>
            <person name="Singh N.K."/>
            <person name="Rekha P.D."/>
            <person name="Raman K."/>
            <person name="Hugenholtz P."/>
            <person name="Venkateswaran K."/>
        </authorList>
    </citation>
    <scope>NUCLEOTIDE SEQUENCE [LARGE SCALE GENOMIC DNA]</scope>
    <source>
        <strain evidence="3 4">5B73C</strain>
    </source>
</reference>
<protein>
    <submittedName>
        <fullName evidence="3">PrpF domain-containing protein</fullName>
    </submittedName>
</protein>
<dbReference type="PANTHER" id="PTHR43709">
    <property type="entry name" value="ACONITATE ISOMERASE-RELATED"/>
    <property type="match status" value="1"/>
</dbReference>
<comment type="caution">
    <text evidence="3">The sequence shown here is derived from an EMBL/GenBank/DDBJ whole genome shotgun (WGS) entry which is preliminary data.</text>
</comment>
<dbReference type="EMBL" id="JAWDIP010000003">
    <property type="protein sequence ID" value="MDY0393536.1"/>
    <property type="molecule type" value="Genomic_DNA"/>
</dbReference>
<keyword evidence="4" id="KW-1185">Reference proteome</keyword>